<keyword evidence="2" id="KW-0808">Transferase</keyword>
<feature type="region of interest" description="Disordered" evidence="1">
    <location>
        <begin position="105"/>
        <end position="163"/>
    </location>
</feature>
<accession>A0A9P6KA84</accession>
<feature type="compositionally biased region" description="Low complexity" evidence="1">
    <location>
        <begin position="105"/>
        <end position="137"/>
    </location>
</feature>
<gene>
    <name evidence="2" type="primary">MPK1_3</name>
    <name evidence="2" type="ORF">BGW38_007397</name>
</gene>
<dbReference type="InterPro" id="IPR011009">
    <property type="entry name" value="Kinase-like_dom_sf"/>
</dbReference>
<evidence type="ECO:0000313" key="3">
    <source>
        <dbReference type="Proteomes" id="UP000780801"/>
    </source>
</evidence>
<keyword evidence="2" id="KW-0418">Kinase</keyword>
<evidence type="ECO:0000313" key="2">
    <source>
        <dbReference type="EMBL" id="KAF9577405.1"/>
    </source>
</evidence>
<dbReference type="Gene3D" id="3.30.200.20">
    <property type="entry name" value="Phosphorylase Kinase, domain 1"/>
    <property type="match status" value="1"/>
</dbReference>
<dbReference type="EMBL" id="JAABOA010004879">
    <property type="protein sequence ID" value="KAF9577405.1"/>
    <property type="molecule type" value="Genomic_DNA"/>
</dbReference>
<dbReference type="Proteomes" id="UP000780801">
    <property type="component" value="Unassembled WGS sequence"/>
</dbReference>
<keyword evidence="3" id="KW-1185">Reference proteome</keyword>
<evidence type="ECO:0000256" key="1">
    <source>
        <dbReference type="SAM" id="MobiDB-lite"/>
    </source>
</evidence>
<dbReference type="AlphaFoldDB" id="A0A9P6KA84"/>
<dbReference type="GO" id="GO:0016301">
    <property type="term" value="F:kinase activity"/>
    <property type="evidence" value="ECO:0007669"/>
    <property type="project" value="UniProtKB-KW"/>
</dbReference>
<dbReference type="SUPFAM" id="SSF56112">
    <property type="entry name" value="Protein kinase-like (PK-like)"/>
    <property type="match status" value="1"/>
</dbReference>
<reference evidence="2" key="1">
    <citation type="journal article" date="2020" name="Fungal Divers.">
        <title>Resolving the Mortierellaceae phylogeny through synthesis of multi-gene phylogenetics and phylogenomics.</title>
        <authorList>
            <person name="Vandepol N."/>
            <person name="Liber J."/>
            <person name="Desiro A."/>
            <person name="Na H."/>
            <person name="Kennedy M."/>
            <person name="Barry K."/>
            <person name="Grigoriev I.V."/>
            <person name="Miller A.N."/>
            <person name="O'Donnell K."/>
            <person name="Stajich J.E."/>
            <person name="Bonito G."/>
        </authorList>
    </citation>
    <scope>NUCLEOTIDE SEQUENCE</scope>
    <source>
        <strain evidence="2">KOD1015</strain>
    </source>
</reference>
<dbReference type="OrthoDB" id="192887at2759"/>
<proteinExistence type="predicted"/>
<comment type="caution">
    <text evidence="2">The sequence shown here is derived from an EMBL/GenBank/DDBJ whole genome shotgun (WGS) entry which is preliminary data.</text>
</comment>
<protein>
    <submittedName>
        <fullName evidence="2">Mitogen-activated protein kinase</fullName>
    </submittedName>
</protein>
<dbReference type="Gene3D" id="1.10.510.10">
    <property type="entry name" value="Transferase(Phosphotransferase) domain 1"/>
    <property type="match status" value="1"/>
</dbReference>
<name>A0A9P6KA84_9FUNG</name>
<organism evidence="2 3">
    <name type="scientific">Lunasporangiospora selenospora</name>
    <dbReference type="NCBI Taxonomy" id="979761"/>
    <lineage>
        <taxon>Eukaryota</taxon>
        <taxon>Fungi</taxon>
        <taxon>Fungi incertae sedis</taxon>
        <taxon>Mucoromycota</taxon>
        <taxon>Mortierellomycotina</taxon>
        <taxon>Mortierellomycetes</taxon>
        <taxon>Mortierellales</taxon>
        <taxon>Mortierellaceae</taxon>
        <taxon>Lunasporangiospora</taxon>
    </lineage>
</organism>
<sequence>MATIHFQQLYPRASPLAIDLLERLLNFDPAARITVEEALAHEYLSAYHEEDDEPVHEKMFDFSFEVTDRIDEMKRLIAQEVMTFKASKEQALGAQNGGLRRAASLSAADRNATTAAAKNTPQANQQIQEEPAIAEEAPGAHLPSTMEVDEDLERELSGQAMQA</sequence>